<dbReference type="AlphaFoldDB" id="A0A2T9Y0Z4"/>
<keyword evidence="2" id="KW-1185">Reference proteome</keyword>
<sequence length="149" mass="17230">MLSIRTLKNRNTGYSPAQLLYGIDLMLPYAWKPPADQEDMEAAILEQIKYIKDDLPELRQIVVEQFQLGDRVLKSVEQIHSKFDANWEGPFTIVGVGNRGNYYISDSQGSRDVINGDRLKSYRESEYMIPSVKESRITSTLKQFREPRL</sequence>
<evidence type="ECO:0000313" key="2">
    <source>
        <dbReference type="Proteomes" id="UP000245699"/>
    </source>
</evidence>
<dbReference type="OrthoDB" id="5592268at2759"/>
<dbReference type="Proteomes" id="UP000245699">
    <property type="component" value="Unassembled WGS sequence"/>
</dbReference>
<accession>A0A2T9Y0Z4</accession>
<name>A0A2T9Y0Z4_9FUNG</name>
<gene>
    <name evidence="1" type="ORF">BB559_006724</name>
</gene>
<comment type="caution">
    <text evidence="1">The sequence shown here is derived from an EMBL/GenBank/DDBJ whole genome shotgun (WGS) entry which is preliminary data.</text>
</comment>
<evidence type="ECO:0000313" key="1">
    <source>
        <dbReference type="EMBL" id="PVU85983.1"/>
    </source>
</evidence>
<organism evidence="1 2">
    <name type="scientific">Furculomyces boomerangus</name>
    <dbReference type="NCBI Taxonomy" id="61424"/>
    <lineage>
        <taxon>Eukaryota</taxon>
        <taxon>Fungi</taxon>
        <taxon>Fungi incertae sedis</taxon>
        <taxon>Zoopagomycota</taxon>
        <taxon>Kickxellomycotina</taxon>
        <taxon>Harpellomycetes</taxon>
        <taxon>Harpellales</taxon>
        <taxon>Harpellaceae</taxon>
        <taxon>Furculomyces</taxon>
    </lineage>
</organism>
<dbReference type="STRING" id="61424.A0A2T9Y0Z4"/>
<reference evidence="1 2" key="1">
    <citation type="journal article" date="2018" name="MBio">
        <title>Comparative Genomics Reveals the Core Gene Toolbox for the Fungus-Insect Symbiosis.</title>
        <authorList>
            <person name="Wang Y."/>
            <person name="Stata M."/>
            <person name="Wang W."/>
            <person name="Stajich J.E."/>
            <person name="White M.M."/>
            <person name="Moncalvo J.M."/>
        </authorList>
    </citation>
    <scope>NUCLEOTIDE SEQUENCE [LARGE SCALE GENOMIC DNA]</scope>
    <source>
        <strain evidence="1 2">AUS-77-4</strain>
    </source>
</reference>
<dbReference type="EMBL" id="MBFT01000991">
    <property type="protein sequence ID" value="PVU85983.1"/>
    <property type="molecule type" value="Genomic_DNA"/>
</dbReference>
<proteinExistence type="predicted"/>
<protein>
    <submittedName>
        <fullName evidence="1">Uncharacterized protein</fullName>
    </submittedName>
</protein>